<dbReference type="InterPro" id="IPR000713">
    <property type="entry name" value="Mur_ligase_N"/>
</dbReference>
<keyword evidence="7" id="KW-0067">ATP-binding</keyword>
<feature type="binding site" evidence="7">
    <location>
        <position position="203"/>
    </location>
    <ligand>
        <name>UDP-N-acetyl-alpha-D-muramoyl-L-alanyl-D-glutamate</name>
        <dbReference type="ChEBI" id="CHEBI:83900"/>
    </ligand>
</feature>
<evidence type="ECO:0000256" key="8">
    <source>
        <dbReference type="RuleBase" id="RU004135"/>
    </source>
</evidence>
<keyword evidence="2 7" id="KW-0132">Cell division</keyword>
<feature type="binding site" evidence="7">
    <location>
        <position position="485"/>
    </location>
    <ligand>
        <name>meso-2,6-diaminopimelate</name>
        <dbReference type="ChEBI" id="CHEBI:57791"/>
    </ligand>
</feature>
<dbReference type="NCBIfam" id="TIGR01085">
    <property type="entry name" value="murE"/>
    <property type="match status" value="1"/>
</dbReference>
<dbReference type="Gene3D" id="3.90.190.20">
    <property type="entry name" value="Mur ligase, C-terminal domain"/>
    <property type="match status" value="1"/>
</dbReference>
<comment type="function">
    <text evidence="7">Catalyzes the addition of meso-diaminopimelic acid to the nucleotide precursor UDP-N-acetylmuramoyl-L-alanyl-D-glutamate (UMAG) in the biosynthesis of bacterial cell-wall peptidoglycan.</text>
</comment>
<feature type="binding site" evidence="7">
    <location>
        <position position="481"/>
    </location>
    <ligand>
        <name>meso-2,6-diaminopimelate</name>
        <dbReference type="ChEBI" id="CHEBI:57791"/>
    </ligand>
</feature>
<keyword evidence="7 12" id="KW-0436">Ligase</keyword>
<dbReference type="SUPFAM" id="SSF53623">
    <property type="entry name" value="MurD-like peptide ligases, catalytic domain"/>
    <property type="match status" value="1"/>
</dbReference>
<feature type="binding site" evidence="7">
    <location>
        <position position="406"/>
    </location>
    <ligand>
        <name>meso-2,6-diaminopimelate</name>
        <dbReference type="ChEBI" id="CHEBI:57791"/>
    </ligand>
</feature>
<feature type="short sequence motif" description="Meso-diaminopimelate recognition motif" evidence="7">
    <location>
        <begin position="430"/>
        <end position="433"/>
    </location>
</feature>
<keyword evidence="13" id="KW-1185">Reference proteome</keyword>
<evidence type="ECO:0000259" key="9">
    <source>
        <dbReference type="Pfam" id="PF01225"/>
    </source>
</evidence>
<comment type="pathway">
    <text evidence="7 8">Cell wall biogenesis; peptidoglycan biosynthesis.</text>
</comment>
<evidence type="ECO:0000313" key="13">
    <source>
        <dbReference type="Proteomes" id="UP001301442"/>
    </source>
</evidence>
<feature type="binding site" evidence="7">
    <location>
        <position position="169"/>
    </location>
    <ligand>
        <name>UDP-N-acetyl-alpha-D-muramoyl-L-alanyl-D-glutamate</name>
        <dbReference type="ChEBI" id="CHEBI:83900"/>
    </ligand>
</feature>
<dbReference type="RefSeq" id="WP_348394650.1">
    <property type="nucleotide sequence ID" value="NZ_CP136600.1"/>
</dbReference>
<name>A0ABZ0GKC1_9GAMM</name>
<feature type="binding site" evidence="7">
    <location>
        <position position="37"/>
    </location>
    <ligand>
        <name>UDP-N-acetyl-alpha-D-muramoyl-L-alanyl-D-glutamate</name>
        <dbReference type="ChEBI" id="CHEBI:83900"/>
    </ligand>
</feature>
<evidence type="ECO:0000256" key="1">
    <source>
        <dbReference type="ARBA" id="ARBA00005898"/>
    </source>
</evidence>
<feature type="binding site" evidence="7">
    <location>
        <begin position="128"/>
        <end position="134"/>
    </location>
    <ligand>
        <name>ATP</name>
        <dbReference type="ChEBI" id="CHEBI:30616"/>
    </ligand>
</feature>
<sequence>MPDLPASYFAAFSIAKALARFDISIDDIATKHLVNDSRYVEPGDIFAAVIGTFSEGSSYITSAVAKGASLVIAQCEHNDEHGTVYKVTEQGNNATVINFFELNKQLSLLSAYYYNEPYKDMDLIGVTGTNGKTSCCQLLAQLFTKNNHKSAIVGTLGAGTLDNLEIINNTTPGPTKLQQLLAQFSYADIENVAMEVSSHALSQHRVDANMVDIAVFTNLSRDHLDYHGDMATYADVKKQLFLGTSEQVWVLNADDQFCQSWLSQLPSENRRVMYSVNEINKPLLENDEYLLATNIVCHNRGVSFKLTSSWGNCAINSALLGEFNVANLLAAMAVLLIKGIALTDIAKCTEHLVPVTGRMETYGAEGKATAVVDYAHTPDGLEKALESAKAHCQGELWVVFGCGGDRDKGKRPMMGSIAERFADHIVLTNDNPRSEEPAQITADIKLGIKEVNKVDVIIDRQQAVISALSRAKTNDMVLCAGKGHEDYLIIGDETIAYHEREVVRQFYQGRAKS</sequence>
<comment type="catalytic activity">
    <reaction evidence="7">
        <text>UDP-N-acetyl-alpha-D-muramoyl-L-alanyl-D-glutamate + meso-2,6-diaminopimelate + ATP = UDP-N-acetyl-alpha-D-muramoyl-L-alanyl-gamma-D-glutamyl-meso-2,6-diaminopimelate + ADP + phosphate + H(+)</text>
        <dbReference type="Rhea" id="RHEA:23676"/>
        <dbReference type="ChEBI" id="CHEBI:15378"/>
        <dbReference type="ChEBI" id="CHEBI:30616"/>
        <dbReference type="ChEBI" id="CHEBI:43474"/>
        <dbReference type="ChEBI" id="CHEBI:57791"/>
        <dbReference type="ChEBI" id="CHEBI:83900"/>
        <dbReference type="ChEBI" id="CHEBI:83905"/>
        <dbReference type="ChEBI" id="CHEBI:456216"/>
        <dbReference type="EC" id="6.3.2.13"/>
    </reaction>
</comment>
<dbReference type="HAMAP" id="MF_00208">
    <property type="entry name" value="MurE"/>
    <property type="match status" value="1"/>
</dbReference>
<evidence type="ECO:0000256" key="6">
    <source>
        <dbReference type="ARBA" id="ARBA00023316"/>
    </source>
</evidence>
<organism evidence="12 13">
    <name type="scientific">Thalassotalea fonticola</name>
    <dbReference type="NCBI Taxonomy" id="3065649"/>
    <lineage>
        <taxon>Bacteria</taxon>
        <taxon>Pseudomonadati</taxon>
        <taxon>Pseudomonadota</taxon>
        <taxon>Gammaproteobacteria</taxon>
        <taxon>Alteromonadales</taxon>
        <taxon>Colwelliaceae</taxon>
        <taxon>Thalassotalea</taxon>
    </lineage>
</organism>
<feature type="domain" description="Mur ligase central" evidence="11">
    <location>
        <begin position="126"/>
        <end position="334"/>
    </location>
</feature>
<dbReference type="Pfam" id="PF01225">
    <property type="entry name" value="Mur_ligase"/>
    <property type="match status" value="1"/>
</dbReference>
<comment type="PTM">
    <text evidence="7">Carboxylation is probably crucial for Mg(2+) binding and, consequently, for the gamma-phosphate positioning of ATP.</text>
</comment>
<comment type="cofactor">
    <cofactor evidence="7">
        <name>Mg(2+)</name>
        <dbReference type="ChEBI" id="CHEBI:18420"/>
    </cofactor>
</comment>
<comment type="subcellular location">
    <subcellularLocation>
        <location evidence="7 8">Cytoplasm</location>
    </subcellularLocation>
</comment>
<keyword evidence="4 7" id="KW-0573">Peptidoglycan synthesis</keyword>
<dbReference type="InterPro" id="IPR035911">
    <property type="entry name" value="MurE/MurF_N"/>
</dbReference>
<dbReference type="Gene3D" id="3.40.1190.10">
    <property type="entry name" value="Mur-like, catalytic domain"/>
    <property type="match status" value="1"/>
</dbReference>
<reference evidence="12 13" key="1">
    <citation type="submission" date="2023-09" db="EMBL/GenBank/DDBJ databases">
        <authorList>
            <person name="Qi X."/>
        </authorList>
    </citation>
    <scope>NUCLEOTIDE SEQUENCE [LARGE SCALE GENOMIC DNA]</scope>
    <source>
        <strain evidence="12 13">S1-1</strain>
    </source>
</reference>
<dbReference type="Pfam" id="PF02875">
    <property type="entry name" value="Mur_ligase_C"/>
    <property type="match status" value="1"/>
</dbReference>
<dbReference type="EC" id="6.3.2.13" evidence="7"/>
<feature type="binding site" evidence="7">
    <location>
        <begin position="430"/>
        <end position="433"/>
    </location>
    <ligand>
        <name>meso-2,6-diaminopimelate</name>
        <dbReference type="ChEBI" id="CHEBI:57791"/>
    </ligand>
</feature>
<dbReference type="EMBL" id="CP136600">
    <property type="protein sequence ID" value="WOH35833.1"/>
    <property type="molecule type" value="Genomic_DNA"/>
</dbReference>
<evidence type="ECO:0000256" key="3">
    <source>
        <dbReference type="ARBA" id="ARBA00022960"/>
    </source>
</evidence>
<protein>
    <recommendedName>
        <fullName evidence="7">UDP-N-acetylmuramoyl-L-alanyl-D-glutamate--2,6-diaminopimelate ligase</fullName>
        <ecNumber evidence="7">6.3.2.13</ecNumber>
    </recommendedName>
    <alternativeName>
        <fullName evidence="7">Meso-A2pm-adding enzyme</fullName>
    </alternativeName>
    <alternativeName>
        <fullName evidence="7">Meso-diaminopimelate-adding enzyme</fullName>
    </alternativeName>
    <alternativeName>
        <fullName evidence="7">UDP-MurNAc-L-Ala-D-Glu:meso-diaminopimelate ligase</fullName>
    </alternativeName>
    <alternativeName>
        <fullName evidence="7">UDP-MurNAc-tripeptide synthetase</fullName>
    </alternativeName>
    <alternativeName>
        <fullName evidence="7">UDP-N-acetylmuramyl-tripeptide synthetase</fullName>
    </alternativeName>
</protein>
<dbReference type="InterPro" id="IPR004101">
    <property type="entry name" value="Mur_ligase_C"/>
</dbReference>
<evidence type="ECO:0000259" key="10">
    <source>
        <dbReference type="Pfam" id="PF02875"/>
    </source>
</evidence>
<comment type="caution">
    <text evidence="7">Lacks conserved residue(s) required for the propagation of feature annotation.</text>
</comment>
<feature type="modified residue" description="N6-carboxylysine" evidence="7">
    <location>
        <position position="237"/>
    </location>
</feature>
<dbReference type="PANTHER" id="PTHR23135">
    <property type="entry name" value="MUR LIGASE FAMILY MEMBER"/>
    <property type="match status" value="1"/>
</dbReference>
<dbReference type="InterPro" id="IPR036615">
    <property type="entry name" value="Mur_ligase_C_dom_sf"/>
</dbReference>
<gene>
    <name evidence="7" type="primary">murE</name>
    <name evidence="12" type="ORF">RI844_10610</name>
</gene>
<proteinExistence type="inferred from homology"/>
<feature type="binding site" evidence="7">
    <location>
        <begin position="170"/>
        <end position="171"/>
    </location>
    <ligand>
        <name>UDP-N-acetyl-alpha-D-muramoyl-L-alanyl-D-glutamate</name>
        <dbReference type="ChEBI" id="CHEBI:83900"/>
    </ligand>
</feature>
<feature type="binding site" evidence="7">
    <location>
        <position position="197"/>
    </location>
    <ligand>
        <name>UDP-N-acetyl-alpha-D-muramoyl-L-alanyl-D-glutamate</name>
        <dbReference type="ChEBI" id="CHEBI:83900"/>
    </ligand>
</feature>
<accession>A0ABZ0GKC1</accession>
<dbReference type="PANTHER" id="PTHR23135:SF4">
    <property type="entry name" value="UDP-N-ACETYLMURAMOYL-L-ALANYL-D-GLUTAMATE--2,6-DIAMINOPIMELATE LIGASE MURE HOMOLOG, CHLOROPLASTIC"/>
    <property type="match status" value="1"/>
</dbReference>
<evidence type="ECO:0000256" key="4">
    <source>
        <dbReference type="ARBA" id="ARBA00022984"/>
    </source>
</evidence>
<dbReference type="GO" id="GO:0008765">
    <property type="term" value="F:UDP-N-acetylmuramoylalanyl-D-glutamate-2,6-diaminopimelate ligase activity"/>
    <property type="evidence" value="ECO:0007669"/>
    <property type="project" value="UniProtKB-EC"/>
</dbReference>
<comment type="similarity">
    <text evidence="1 7">Belongs to the MurCDEF family. MurE subfamily.</text>
</comment>
<keyword evidence="6 7" id="KW-0961">Cell wall biogenesis/degradation</keyword>
<dbReference type="Proteomes" id="UP001301442">
    <property type="component" value="Chromosome"/>
</dbReference>
<dbReference type="NCBIfam" id="NF001126">
    <property type="entry name" value="PRK00139.1-4"/>
    <property type="match status" value="1"/>
</dbReference>
<keyword evidence="7" id="KW-0963">Cytoplasm</keyword>
<dbReference type="Gene3D" id="3.40.1390.10">
    <property type="entry name" value="MurE/MurF, N-terminal domain"/>
    <property type="match status" value="1"/>
</dbReference>
<dbReference type="InterPro" id="IPR005761">
    <property type="entry name" value="UDP-N-AcMur-Glu-dNH2Pim_ligase"/>
</dbReference>
<evidence type="ECO:0000256" key="5">
    <source>
        <dbReference type="ARBA" id="ARBA00023306"/>
    </source>
</evidence>
<evidence type="ECO:0000256" key="7">
    <source>
        <dbReference type="HAMAP-Rule" id="MF_00208"/>
    </source>
</evidence>
<dbReference type="SUPFAM" id="SSF53244">
    <property type="entry name" value="MurD-like peptide ligases, peptide-binding domain"/>
    <property type="match status" value="1"/>
</dbReference>
<dbReference type="Pfam" id="PF08245">
    <property type="entry name" value="Mur_ligase_M"/>
    <property type="match status" value="1"/>
</dbReference>
<evidence type="ECO:0000256" key="2">
    <source>
        <dbReference type="ARBA" id="ARBA00022618"/>
    </source>
</evidence>
<keyword evidence="5 7" id="KW-0131">Cell cycle</keyword>
<dbReference type="InterPro" id="IPR036565">
    <property type="entry name" value="Mur-like_cat_sf"/>
</dbReference>
<feature type="domain" description="Mur ligase C-terminal" evidence="10">
    <location>
        <begin position="357"/>
        <end position="483"/>
    </location>
</feature>
<evidence type="ECO:0000259" key="11">
    <source>
        <dbReference type="Pfam" id="PF08245"/>
    </source>
</evidence>
<dbReference type="InterPro" id="IPR013221">
    <property type="entry name" value="Mur_ligase_cen"/>
</dbReference>
<keyword evidence="7" id="KW-0547">Nucleotide-binding</keyword>
<keyword evidence="3 7" id="KW-0133">Cell shape</keyword>
<evidence type="ECO:0000313" key="12">
    <source>
        <dbReference type="EMBL" id="WOH35833.1"/>
    </source>
</evidence>
<keyword evidence="7" id="KW-0460">Magnesium</keyword>
<feature type="binding site" evidence="7">
    <location>
        <position position="205"/>
    </location>
    <ligand>
        <name>UDP-N-acetyl-alpha-D-muramoyl-L-alanyl-D-glutamate</name>
        <dbReference type="ChEBI" id="CHEBI:83900"/>
    </ligand>
</feature>
<feature type="domain" description="Mur ligase N-terminal catalytic" evidence="9">
    <location>
        <begin position="35"/>
        <end position="87"/>
    </location>
</feature>
<dbReference type="SUPFAM" id="SSF63418">
    <property type="entry name" value="MurE/MurF N-terminal domain"/>
    <property type="match status" value="1"/>
</dbReference>